<feature type="transmembrane region" description="Helical" evidence="7">
    <location>
        <begin position="689"/>
        <end position="710"/>
    </location>
</feature>
<feature type="transmembrane region" description="Helical" evidence="7">
    <location>
        <begin position="342"/>
        <end position="360"/>
    </location>
</feature>
<feature type="transmembrane region" description="Helical" evidence="7">
    <location>
        <begin position="792"/>
        <end position="813"/>
    </location>
</feature>
<feature type="transmembrane region" description="Helical" evidence="7">
    <location>
        <begin position="1462"/>
        <end position="1483"/>
    </location>
</feature>
<name>A0A183UF76_TOXCA</name>
<feature type="transmembrane region" description="Helical" evidence="7">
    <location>
        <begin position="1436"/>
        <end position="1456"/>
    </location>
</feature>
<feature type="transmembrane region" description="Helical" evidence="7">
    <location>
        <begin position="1130"/>
        <end position="1154"/>
    </location>
</feature>
<feature type="transmembrane region" description="Helical" evidence="7">
    <location>
        <begin position="1088"/>
        <end position="1109"/>
    </location>
</feature>
<feature type="transmembrane region" description="Helical" evidence="7">
    <location>
        <begin position="1504"/>
        <end position="1525"/>
    </location>
</feature>
<evidence type="ECO:0000313" key="11">
    <source>
        <dbReference type="WBParaSite" id="TCNE_0000714601-mRNA-1"/>
    </source>
</evidence>
<evidence type="ECO:0000256" key="6">
    <source>
        <dbReference type="ARBA" id="ARBA00023180"/>
    </source>
</evidence>
<dbReference type="EMBL" id="UYWY01019623">
    <property type="protein sequence ID" value="VDM38467.1"/>
    <property type="molecule type" value="Genomic_DNA"/>
</dbReference>
<reference evidence="11" key="1">
    <citation type="submission" date="2016-06" db="UniProtKB">
        <authorList>
            <consortium name="WormBaseParasite"/>
        </authorList>
    </citation>
    <scope>IDENTIFICATION</scope>
</reference>
<dbReference type="PANTHER" id="PTHR10796:SF94">
    <property type="entry name" value="SSD DOMAIN-CONTAINING PROTEIN"/>
    <property type="match status" value="1"/>
</dbReference>
<organism evidence="10 11">
    <name type="scientific">Toxocara canis</name>
    <name type="common">Canine roundworm</name>
    <dbReference type="NCBI Taxonomy" id="6265"/>
    <lineage>
        <taxon>Eukaryota</taxon>
        <taxon>Metazoa</taxon>
        <taxon>Ecdysozoa</taxon>
        <taxon>Nematoda</taxon>
        <taxon>Chromadorea</taxon>
        <taxon>Rhabditida</taxon>
        <taxon>Spirurina</taxon>
        <taxon>Ascaridomorpha</taxon>
        <taxon>Ascaridoidea</taxon>
        <taxon>Toxocaridae</taxon>
        <taxon>Toxocara</taxon>
    </lineage>
</organism>
<dbReference type="InterPro" id="IPR051697">
    <property type="entry name" value="Patched_domain-protein"/>
</dbReference>
<feature type="domain" description="SSD" evidence="8">
    <location>
        <begin position="1030"/>
        <end position="1187"/>
    </location>
</feature>
<dbReference type="GO" id="GO:0018996">
    <property type="term" value="P:molting cycle, collagen and cuticulin-based cuticle"/>
    <property type="evidence" value="ECO:0007669"/>
    <property type="project" value="TreeGrafter"/>
</dbReference>
<dbReference type="GO" id="GO:0005886">
    <property type="term" value="C:plasma membrane"/>
    <property type="evidence" value="ECO:0007669"/>
    <property type="project" value="TreeGrafter"/>
</dbReference>
<feature type="transmembrane region" description="Helical" evidence="7">
    <location>
        <begin position="1409"/>
        <end position="1429"/>
    </location>
</feature>
<feature type="transmembrane region" description="Helical" evidence="7">
    <location>
        <begin position="425"/>
        <end position="444"/>
    </location>
</feature>
<evidence type="ECO:0000256" key="1">
    <source>
        <dbReference type="ARBA" id="ARBA00004141"/>
    </source>
</evidence>
<dbReference type="WBParaSite" id="TCNE_0000714601-mRNA-1">
    <property type="protein sequence ID" value="TCNE_0000714601-mRNA-1"/>
    <property type="gene ID" value="TCNE_0000714601"/>
</dbReference>
<dbReference type="SUPFAM" id="SSF82866">
    <property type="entry name" value="Multidrug efflux transporter AcrB transmembrane domain"/>
    <property type="match status" value="4"/>
</dbReference>
<feature type="transmembrane region" description="Helical" evidence="7">
    <location>
        <begin position="282"/>
        <end position="300"/>
    </location>
</feature>
<feature type="transmembrane region" description="Helical" evidence="7">
    <location>
        <begin position="1061"/>
        <end position="1082"/>
    </location>
</feature>
<feature type="transmembrane region" description="Helical" evidence="7">
    <location>
        <begin position="716"/>
        <end position="737"/>
    </location>
</feature>
<dbReference type="Proteomes" id="UP000050794">
    <property type="component" value="Unassembled WGS sequence"/>
</dbReference>
<keyword evidence="5 7" id="KW-0472">Membrane</keyword>
<feature type="transmembrane region" description="Helical" evidence="7">
    <location>
        <begin position="21"/>
        <end position="44"/>
    </location>
</feature>
<evidence type="ECO:0000256" key="2">
    <source>
        <dbReference type="ARBA" id="ARBA00005585"/>
    </source>
</evidence>
<sequence length="1571" mass="178114">MILTCHRRIFFALGKCIARHPLIFITICLTVSSVISIGNLFAYFTDNFRGGYTIVDVQSSKELNVMLDFYHIAHDPYKIVLIGESRDGGSMLRPREFIAMRLEVERGLSLPIRAQNRSDSQSVSLRRTLRDYVTMSAERSFALIEKYFTSPDGKVSIGFPYSMFDEQKVWTAPIMYGVQNGSVSTLLYYIFFVTSDEGALQKIKEAELRWSRSLQADVQKRHSFMSHFAIDMQHIPSNFVFVVLNFIKLQRRNARNDSIVELRLFGDEIVDNEIRLGAIGSIPYFLAGAALMTFIVFASVKHYDKGVIPAVVLTFWTILCPLLAATMSFACFSIVGVPINCVMFITPFLVLGVGVDDAFLMMHKWFNSKESKRMRRLCSVLVAIGPSISLSSFTNVFAFLIGSLLSPSAVRIFCLSTALALTFDWVLQLLMFTAVLVNFFSISARTSDGNSTQRNEAVFTVYTGWFQGRVIRYVLISILFLYWIASGFFAIRMREDFSPEKAFDTNSYLVKSLIKNEKMHFDHEMVRIFFTDLPTTTHELRARMKFIDEIGYVCVNYTTWIDEYDATYGKKNGTQSLQDHFVNIGAFLVDHPDFISVIQFGFNSNGTLGVSKLAFDLCVHGYGSWRERALMLRDLRYRLPNGLTAYTFDSTVFDLILSSREAVIKSILVTMLCMVFLCALFIPTFRATSAAIISVVSITTGVIGCLHLWGADLDTVVMVNIVMVIGLTVDFSAHISYRCFMNRSNIRESNKVAEAIQAVAFPTAQAAVTTVACVLPLYFYRVYMYRTFAKTIMLSSLIGFIHTILVIPLLLSFMDSCSEAAVIFSLGNVFIAFGNDFRFGYSDPNSPSIDEHAIYRSFFNLQSNPYMMVIIGQQTNGESMLMLEAFEEMKAEVERGLSKDVKLDDTETTSIRKATMRDFLIYSSETLFFIIEEALNYPNENAEMGFPYAKLHGRYITTVRNFYGYDNGHLPMLSYIMVFYAEVPSIIDKIKRAELEWNKELKARNESTVELRLLGDAILNEEILVGSIWSVPYFLVGTSLMMVFVFVTVSRCDQSVCRTLFLTFWTTLSPIIAGLMAIGIYAYTGTNITCAMFITPFLVLGVGVDDGFLMMHNWFTSKELDGFLRLRSMLISTGPSISLTSFTNISAFLIGGYLSPPMVRSFCYCTALAMAFDWFFQLVVFAPALLQFHSFSFTLPHKENEGVKRAYVRYCEWLRMSATRVLLFVTLVFYWIWSVYFIFQMPERFSPDKTFHWNSHIARSLSWFDRASDNHEIFDVFVVDPPENSTQLLENVAAIRSTDYSCDNFTTWIETYDREYHPEPGPLAEYFELLPSFLDKYPDFKLLVHFTYTEEGTLLVRDFTFGVCVHGRGTWDKRALTHEDLRKRLPKGFSLYNYDSTIFDVILSTRETTVQTCMVTLICMIIMGVICIPSLRATSVATLCVISITIGIVGGLGAWGADMDTIVMVNVVMAIGLAVDYTAHITYHYFKTDDAPNNVDRMANSIEAIAHATAQAAITTMLCAVPLYFYEVYMFVTFAKTIFLCALLGYIHAVLIIPMLLLFFDGSIVGLVENA</sequence>
<evidence type="ECO:0000256" key="5">
    <source>
        <dbReference type="ARBA" id="ARBA00023136"/>
    </source>
</evidence>
<keyword evidence="4 7" id="KW-1133">Transmembrane helix</keyword>
<evidence type="ECO:0000313" key="10">
    <source>
        <dbReference type="Proteomes" id="UP000050794"/>
    </source>
</evidence>
<protein>
    <submittedName>
        <fullName evidence="11">SSD domain-containing protein</fullName>
    </submittedName>
</protein>
<feature type="transmembrane region" description="Helical" evidence="7">
    <location>
        <begin position="662"/>
        <end position="682"/>
    </location>
</feature>
<dbReference type="PANTHER" id="PTHR10796">
    <property type="entry name" value="PATCHED-RELATED"/>
    <property type="match status" value="1"/>
</dbReference>
<accession>A0A183UF76</accession>
<keyword evidence="6" id="KW-0325">Glycoprotein</keyword>
<dbReference type="InterPro" id="IPR000731">
    <property type="entry name" value="SSD"/>
</dbReference>
<evidence type="ECO:0000256" key="4">
    <source>
        <dbReference type="ARBA" id="ARBA00022989"/>
    </source>
</evidence>
<proteinExistence type="inferred from homology"/>
<feature type="transmembrane region" description="Helical" evidence="7">
    <location>
        <begin position="1174"/>
        <end position="1196"/>
    </location>
</feature>
<dbReference type="Pfam" id="PF02460">
    <property type="entry name" value="Patched"/>
    <property type="match status" value="2"/>
</dbReference>
<comment type="subcellular location">
    <subcellularLocation>
        <location evidence="1">Membrane</location>
        <topology evidence="1">Multi-pass membrane protein</topology>
    </subcellularLocation>
</comment>
<evidence type="ECO:0000313" key="9">
    <source>
        <dbReference type="EMBL" id="VDM38467.1"/>
    </source>
</evidence>
<feature type="domain" description="SSD" evidence="8">
    <location>
        <begin position="281"/>
        <end position="438"/>
    </location>
</feature>
<dbReference type="PROSITE" id="PS50156">
    <property type="entry name" value="SSD"/>
    <property type="match status" value="2"/>
</dbReference>
<feature type="transmembrane region" description="Helical" evidence="7">
    <location>
        <begin position="1217"/>
        <end position="1239"/>
    </location>
</feature>
<dbReference type="GO" id="GO:0006897">
    <property type="term" value="P:endocytosis"/>
    <property type="evidence" value="ECO:0007669"/>
    <property type="project" value="TreeGrafter"/>
</dbReference>
<feature type="transmembrane region" description="Helical" evidence="7">
    <location>
        <begin position="307"/>
        <end position="336"/>
    </location>
</feature>
<keyword evidence="10" id="KW-1185">Reference proteome</keyword>
<evidence type="ECO:0000256" key="3">
    <source>
        <dbReference type="ARBA" id="ARBA00022692"/>
    </source>
</evidence>
<evidence type="ECO:0000256" key="7">
    <source>
        <dbReference type="SAM" id="Phobius"/>
    </source>
</evidence>
<reference evidence="9 10" key="2">
    <citation type="submission" date="2018-11" db="EMBL/GenBank/DDBJ databases">
        <authorList>
            <consortium name="Pathogen Informatics"/>
        </authorList>
    </citation>
    <scope>NUCLEOTIDE SEQUENCE [LARGE SCALE GENOMIC DNA]</scope>
</reference>
<comment type="similarity">
    <text evidence="2">Belongs to the patched family.</text>
</comment>
<feature type="transmembrane region" description="Helical" evidence="7">
    <location>
        <begin position="470"/>
        <end position="491"/>
    </location>
</feature>
<evidence type="ECO:0000259" key="8">
    <source>
        <dbReference type="PROSITE" id="PS50156"/>
    </source>
</evidence>
<feature type="transmembrane region" description="Helical" evidence="7">
    <location>
        <begin position="380"/>
        <end position="405"/>
    </location>
</feature>
<gene>
    <name evidence="9" type="ORF">TCNE_LOCUS7146</name>
</gene>
<dbReference type="InterPro" id="IPR003392">
    <property type="entry name" value="PTHD_SSD"/>
</dbReference>
<dbReference type="GO" id="GO:0030659">
    <property type="term" value="C:cytoplasmic vesicle membrane"/>
    <property type="evidence" value="ECO:0007669"/>
    <property type="project" value="TreeGrafter"/>
</dbReference>
<feature type="transmembrane region" description="Helical" evidence="7">
    <location>
        <begin position="1537"/>
        <end position="1560"/>
    </location>
</feature>
<feature type="transmembrane region" description="Helical" evidence="7">
    <location>
        <begin position="1028"/>
        <end position="1049"/>
    </location>
</feature>
<feature type="transmembrane region" description="Helical" evidence="7">
    <location>
        <begin position="758"/>
        <end position="780"/>
    </location>
</feature>
<keyword evidence="3 7" id="KW-0812">Transmembrane</keyword>
<dbReference type="Gene3D" id="1.20.1640.10">
    <property type="entry name" value="Multidrug efflux transporter AcrB transmembrane domain"/>
    <property type="match status" value="4"/>
</dbReference>